<dbReference type="InterPro" id="IPR020846">
    <property type="entry name" value="MFS_dom"/>
</dbReference>
<dbReference type="Gene3D" id="1.20.1250.20">
    <property type="entry name" value="MFS general substrate transporter like domains"/>
    <property type="match status" value="2"/>
</dbReference>
<feature type="transmembrane region" description="Helical" evidence="8">
    <location>
        <begin position="122"/>
        <end position="147"/>
    </location>
</feature>
<evidence type="ECO:0000256" key="5">
    <source>
        <dbReference type="ARBA" id="ARBA00022847"/>
    </source>
</evidence>
<feature type="transmembrane region" description="Helical" evidence="8">
    <location>
        <begin position="399"/>
        <end position="420"/>
    </location>
</feature>
<dbReference type="SUPFAM" id="SSF103473">
    <property type="entry name" value="MFS general substrate transporter"/>
    <property type="match status" value="1"/>
</dbReference>
<evidence type="ECO:0000256" key="4">
    <source>
        <dbReference type="ARBA" id="ARBA00022692"/>
    </source>
</evidence>
<evidence type="ECO:0000256" key="2">
    <source>
        <dbReference type="ARBA" id="ARBA00022448"/>
    </source>
</evidence>
<dbReference type="PANTHER" id="PTHR43528:SF1">
    <property type="entry name" value="ALPHA-KETOGLUTARATE PERMEASE"/>
    <property type="match status" value="1"/>
</dbReference>
<protein>
    <submittedName>
        <fullName evidence="11">MFS transporter</fullName>
    </submittedName>
    <submittedName>
        <fullName evidence="10">Proline/betaine transporter</fullName>
    </submittedName>
</protein>
<evidence type="ECO:0000313" key="12">
    <source>
        <dbReference type="Proteomes" id="UP000235659"/>
    </source>
</evidence>
<feature type="transmembrane region" description="Helical" evidence="8">
    <location>
        <begin position="154"/>
        <end position="179"/>
    </location>
</feature>
<reference evidence="11 12" key="1">
    <citation type="submission" date="2018-01" db="EMBL/GenBank/DDBJ databases">
        <title>Whole genome analyses suggest that Burkholderia sensu lato contains two further novel genera in the rhizoxinica-symbiotica group Mycetohabitans gen. nov., and Trinickia gen. nov.: implications for the evolution of diazotrophy and nodulation in the Burkholderiaceae.</title>
        <authorList>
            <person name="Estrada-de los Santos P."/>
            <person name="Palmer M."/>
            <person name="Chavez-Ramirez B."/>
            <person name="Beukes C."/>
            <person name="Steenkamp E.T."/>
            <person name="Hirsch A.M."/>
            <person name="Manyaka P."/>
            <person name="Maluk M."/>
            <person name="Lafos M."/>
            <person name="Crook M."/>
            <person name="Gross E."/>
            <person name="Simon M.F."/>
            <person name="Bueno dos Reis Junior F."/>
            <person name="Poole P.S."/>
            <person name="Venter S.N."/>
            <person name="James E.K."/>
        </authorList>
    </citation>
    <scope>NUCLEOTIDE SEQUENCE [LARGE SCALE GENOMIC DNA]</scope>
    <source>
        <strain evidence="11 12">WSM 3937</strain>
    </source>
</reference>
<keyword evidence="5" id="KW-0769">Symport</keyword>
<feature type="transmembrane region" description="Helical" evidence="8">
    <location>
        <begin position="335"/>
        <end position="358"/>
    </location>
</feature>
<dbReference type="OrthoDB" id="6766492at2"/>
<gene>
    <name evidence="10" type="primary">proP_10</name>
    <name evidence="11" type="ORF">C0Z16_31065</name>
    <name evidence="10" type="ORF">LMG27174_06318</name>
</gene>
<evidence type="ECO:0000256" key="3">
    <source>
        <dbReference type="ARBA" id="ARBA00022475"/>
    </source>
</evidence>
<feature type="domain" description="Major facilitator superfamily (MFS) profile" evidence="9">
    <location>
        <begin position="20"/>
        <end position="425"/>
    </location>
</feature>
<dbReference type="PANTHER" id="PTHR43528">
    <property type="entry name" value="ALPHA-KETOGLUTARATE PERMEASE"/>
    <property type="match status" value="1"/>
</dbReference>
<dbReference type="Proteomes" id="UP000235659">
    <property type="component" value="Unassembled WGS sequence"/>
</dbReference>
<dbReference type="AlphaFoldDB" id="A0A2N7W4W3"/>
<dbReference type="PROSITE" id="PS50850">
    <property type="entry name" value="MFS"/>
    <property type="match status" value="1"/>
</dbReference>
<evidence type="ECO:0000256" key="6">
    <source>
        <dbReference type="ARBA" id="ARBA00022989"/>
    </source>
</evidence>
<proteinExistence type="predicted"/>
<keyword evidence="12" id="KW-1185">Reference proteome</keyword>
<dbReference type="RefSeq" id="WP_102635871.1">
    <property type="nucleotide sequence ID" value="NZ_CADIJZ010000034.1"/>
</dbReference>
<feature type="transmembrane region" description="Helical" evidence="8">
    <location>
        <begin position="308"/>
        <end position="329"/>
    </location>
</feature>
<keyword evidence="6 8" id="KW-1133">Transmembrane helix</keyword>
<comment type="subcellular location">
    <subcellularLocation>
        <location evidence="1">Cell membrane</location>
        <topology evidence="1">Multi-pass membrane protein</topology>
    </subcellularLocation>
</comment>
<name>A0A2N7W4W3_9BURK</name>
<dbReference type="InterPro" id="IPR051084">
    <property type="entry name" value="H+-coupled_symporters"/>
</dbReference>
<evidence type="ECO:0000313" key="11">
    <source>
        <dbReference type="EMBL" id="PMS24441.1"/>
    </source>
</evidence>
<feature type="transmembrane region" description="Helical" evidence="8">
    <location>
        <begin position="191"/>
        <end position="210"/>
    </location>
</feature>
<dbReference type="EMBL" id="CADIJZ010000034">
    <property type="protein sequence ID" value="CAB3736827.1"/>
    <property type="molecule type" value="Genomic_DNA"/>
</dbReference>
<keyword evidence="3" id="KW-1003">Cell membrane</keyword>
<keyword evidence="4 8" id="KW-0812">Transmembrane</keyword>
<dbReference type="Pfam" id="PF07690">
    <property type="entry name" value="MFS_1"/>
    <property type="match status" value="1"/>
</dbReference>
<dbReference type="InterPro" id="IPR011701">
    <property type="entry name" value="MFS"/>
</dbReference>
<dbReference type="GO" id="GO:0015293">
    <property type="term" value="F:symporter activity"/>
    <property type="evidence" value="ECO:0007669"/>
    <property type="project" value="UniProtKB-KW"/>
</dbReference>
<organism evidence="10 13">
    <name type="scientific">Paraburkholderia rhynchosiae</name>
    <dbReference type="NCBI Taxonomy" id="487049"/>
    <lineage>
        <taxon>Bacteria</taxon>
        <taxon>Pseudomonadati</taxon>
        <taxon>Pseudomonadota</taxon>
        <taxon>Betaproteobacteria</taxon>
        <taxon>Burkholderiales</taxon>
        <taxon>Burkholderiaceae</taxon>
        <taxon>Paraburkholderia</taxon>
    </lineage>
</organism>
<dbReference type="EMBL" id="PNXY01000035">
    <property type="protein sequence ID" value="PMS24441.1"/>
    <property type="molecule type" value="Genomic_DNA"/>
</dbReference>
<feature type="transmembrane region" description="Helical" evidence="8">
    <location>
        <begin position="370"/>
        <end position="393"/>
    </location>
</feature>
<accession>A0A2N7W4W3</accession>
<keyword evidence="7 8" id="KW-0472">Membrane</keyword>
<feature type="transmembrane region" description="Helical" evidence="8">
    <location>
        <begin position="92"/>
        <end position="116"/>
    </location>
</feature>
<feature type="transmembrane region" description="Helical" evidence="8">
    <location>
        <begin position="242"/>
        <end position="264"/>
    </location>
</feature>
<feature type="transmembrane region" description="Helical" evidence="8">
    <location>
        <begin position="284"/>
        <end position="301"/>
    </location>
</feature>
<evidence type="ECO:0000313" key="10">
    <source>
        <dbReference type="EMBL" id="CAB3736827.1"/>
    </source>
</evidence>
<sequence length="432" mass="46559">MLTTSTAQQWAALSMRKWRTVFLASLGSSLEMYDFIVYGVFAKEIASQFFPAIDPIVALISSFGVFAVGYVSRPLGAIVLSSFGDRHGRKHVFLVSILAMSGSTIGIGVLPGYASIGVLAPALLILLRLVQGFFLAGELPCAITYVVEEIPQKAGFVSGLVLFFLNSGIFIATMTNFVIQSSLSAADVHSYGWRIAFCLGGLLGLLSYFLRRSLEETQEFARMRTHVSRKPFRDLISRHGRAVLIGVGISSVVNASNIMLFVFFPNFATNTLHHDPRVVSACQNVGIACLSISILFSGWLCDHVPRRIVHRIGALLMIGGSYPLYLALVSGTIDLWTAVIAMGMVGGLVAGAYACILADLFPTEVRFSGIALSLNLSTVIFTGLTPVAITFFIKASKHSAMPGLYLAVVALFAFSVGLVLKRRGGKLRQVDA</sequence>
<evidence type="ECO:0000256" key="7">
    <source>
        <dbReference type="ARBA" id="ARBA00023136"/>
    </source>
</evidence>
<evidence type="ECO:0000256" key="8">
    <source>
        <dbReference type="SAM" id="Phobius"/>
    </source>
</evidence>
<evidence type="ECO:0000256" key="1">
    <source>
        <dbReference type="ARBA" id="ARBA00004651"/>
    </source>
</evidence>
<dbReference type="GO" id="GO:0005886">
    <property type="term" value="C:plasma membrane"/>
    <property type="evidence" value="ECO:0007669"/>
    <property type="project" value="UniProtKB-SubCell"/>
</dbReference>
<keyword evidence="2" id="KW-0813">Transport</keyword>
<evidence type="ECO:0000259" key="9">
    <source>
        <dbReference type="PROSITE" id="PS50850"/>
    </source>
</evidence>
<feature type="transmembrane region" description="Helical" evidence="8">
    <location>
        <begin position="52"/>
        <end position="71"/>
    </location>
</feature>
<dbReference type="InterPro" id="IPR036259">
    <property type="entry name" value="MFS_trans_sf"/>
</dbReference>
<dbReference type="Proteomes" id="UP000494205">
    <property type="component" value="Unassembled WGS sequence"/>
</dbReference>
<evidence type="ECO:0000313" key="13">
    <source>
        <dbReference type="Proteomes" id="UP000494205"/>
    </source>
</evidence>
<reference evidence="10 13" key="2">
    <citation type="submission" date="2020-04" db="EMBL/GenBank/DDBJ databases">
        <authorList>
            <person name="De Canck E."/>
        </authorList>
    </citation>
    <scope>NUCLEOTIDE SEQUENCE [LARGE SCALE GENOMIC DNA]</scope>
    <source>
        <strain evidence="10 13">LMG 27174</strain>
    </source>
</reference>